<dbReference type="Proteomes" id="UP000185003">
    <property type="component" value="Unassembled WGS sequence"/>
</dbReference>
<sequence>MEQEVLYDYMLVIHPDAQTVQDVSMFKHLIAEELGPFNGAFTQPHISLFRSEFPERYEMDFIQMLETLATELSAFTVYTSRIDHCRQGESGHMLYVNVANPKPVEDLHKKILHTFELKASSYKPHITLARSINTQQFNKLAPYFSNKMFVRSFHCHSFSLLRKPSKGGRYEVIREFQFGKDQSADQSLFQHTQAVERRLPVRA</sequence>
<evidence type="ECO:0000313" key="2">
    <source>
        <dbReference type="Proteomes" id="UP000185003"/>
    </source>
</evidence>
<dbReference type="SUPFAM" id="SSF55144">
    <property type="entry name" value="LigT-like"/>
    <property type="match status" value="1"/>
</dbReference>
<dbReference type="PANTHER" id="PTHR40037">
    <property type="entry name" value="PHOSPHOESTERASE YJCG-RELATED"/>
    <property type="match status" value="1"/>
</dbReference>
<dbReference type="InterPro" id="IPR009097">
    <property type="entry name" value="Cyclic_Pdiesterase"/>
</dbReference>
<name>A0A1N6FR29_9BACT</name>
<proteinExistence type="predicted"/>
<dbReference type="Pfam" id="PF13563">
    <property type="entry name" value="2_5_RNA_ligase2"/>
    <property type="match status" value="1"/>
</dbReference>
<keyword evidence="1" id="KW-0436">Ligase</keyword>
<keyword evidence="2" id="KW-1185">Reference proteome</keyword>
<reference evidence="1 2" key="1">
    <citation type="submission" date="2016-11" db="EMBL/GenBank/DDBJ databases">
        <authorList>
            <person name="Jaros S."/>
            <person name="Januszkiewicz K."/>
            <person name="Wedrychowicz H."/>
        </authorList>
    </citation>
    <scope>NUCLEOTIDE SEQUENCE [LARGE SCALE GENOMIC DNA]</scope>
    <source>
        <strain evidence="1 2">DSM 24787</strain>
    </source>
</reference>
<gene>
    <name evidence="1" type="ORF">SAMN04488055_2366</name>
</gene>
<dbReference type="PANTHER" id="PTHR40037:SF1">
    <property type="entry name" value="PHOSPHOESTERASE SAOUHSC_00951-RELATED"/>
    <property type="match status" value="1"/>
</dbReference>
<dbReference type="STRING" id="536979.SAMN04488055_2366"/>
<dbReference type="Gene3D" id="3.90.1140.10">
    <property type="entry name" value="Cyclic phosphodiesterase"/>
    <property type="match status" value="1"/>
</dbReference>
<evidence type="ECO:0000313" key="1">
    <source>
        <dbReference type="EMBL" id="SIN97749.1"/>
    </source>
</evidence>
<protein>
    <submittedName>
        <fullName evidence="1">2'-5' RNA ligase</fullName>
    </submittedName>
</protein>
<dbReference type="RefSeq" id="WP_074239435.1">
    <property type="nucleotide sequence ID" value="NZ_FSRA01000001.1"/>
</dbReference>
<dbReference type="OrthoDB" id="1351981at2"/>
<organism evidence="1 2">
    <name type="scientific">Chitinophaga niabensis</name>
    <dbReference type="NCBI Taxonomy" id="536979"/>
    <lineage>
        <taxon>Bacteria</taxon>
        <taxon>Pseudomonadati</taxon>
        <taxon>Bacteroidota</taxon>
        <taxon>Chitinophagia</taxon>
        <taxon>Chitinophagales</taxon>
        <taxon>Chitinophagaceae</taxon>
        <taxon>Chitinophaga</taxon>
    </lineage>
</organism>
<dbReference type="EMBL" id="FSRA01000001">
    <property type="protein sequence ID" value="SIN97749.1"/>
    <property type="molecule type" value="Genomic_DNA"/>
</dbReference>
<accession>A0A1N6FR29</accession>
<dbReference type="GO" id="GO:0016874">
    <property type="term" value="F:ligase activity"/>
    <property type="evidence" value="ECO:0007669"/>
    <property type="project" value="UniProtKB-KW"/>
</dbReference>
<dbReference type="AlphaFoldDB" id="A0A1N6FR29"/>
<dbReference type="InterPro" id="IPR050580">
    <property type="entry name" value="2H_phosphoesterase_YjcG-like"/>
</dbReference>